<evidence type="ECO:0000259" key="1">
    <source>
        <dbReference type="SMART" id="SM00530"/>
    </source>
</evidence>
<reference evidence="2" key="1">
    <citation type="submission" date="2019-08" db="EMBL/GenBank/DDBJ databases">
        <authorList>
            <person name="Kucharzyk K."/>
            <person name="Murdoch R.W."/>
            <person name="Higgins S."/>
            <person name="Loffler F."/>
        </authorList>
    </citation>
    <scope>NUCLEOTIDE SEQUENCE</scope>
</reference>
<dbReference type="GO" id="GO:0003677">
    <property type="term" value="F:DNA binding"/>
    <property type="evidence" value="ECO:0007669"/>
    <property type="project" value="InterPro"/>
</dbReference>
<comment type="caution">
    <text evidence="2">The sequence shown here is derived from an EMBL/GenBank/DDBJ whole genome shotgun (WGS) entry which is preliminary data.</text>
</comment>
<feature type="domain" description="HTH cro/C1-type" evidence="1">
    <location>
        <begin position="10"/>
        <end position="65"/>
    </location>
</feature>
<dbReference type="SUPFAM" id="SSF47413">
    <property type="entry name" value="lambda repressor-like DNA-binding domains"/>
    <property type="match status" value="1"/>
</dbReference>
<dbReference type="InterPro" id="IPR001387">
    <property type="entry name" value="Cro/C1-type_HTH"/>
</dbReference>
<name>A0A645DZX1_9ZZZZ</name>
<dbReference type="SMART" id="SM00530">
    <property type="entry name" value="HTH_XRE"/>
    <property type="match status" value="1"/>
</dbReference>
<protein>
    <recommendedName>
        <fullName evidence="1">HTH cro/C1-type domain-containing protein</fullName>
    </recommendedName>
</protein>
<gene>
    <name evidence="2" type="ORF">SDC9_142086</name>
</gene>
<organism evidence="2">
    <name type="scientific">bioreactor metagenome</name>
    <dbReference type="NCBI Taxonomy" id="1076179"/>
    <lineage>
        <taxon>unclassified sequences</taxon>
        <taxon>metagenomes</taxon>
        <taxon>ecological metagenomes</taxon>
    </lineage>
</organism>
<dbReference type="AlphaFoldDB" id="A0A645DZX1"/>
<dbReference type="InterPro" id="IPR010982">
    <property type="entry name" value="Lambda_DNA-bd_dom_sf"/>
</dbReference>
<dbReference type="Gene3D" id="1.10.260.40">
    <property type="entry name" value="lambda repressor-like DNA-binding domains"/>
    <property type="match status" value="1"/>
</dbReference>
<accession>A0A645DZX1</accession>
<evidence type="ECO:0000313" key="2">
    <source>
        <dbReference type="EMBL" id="MPM94937.1"/>
    </source>
</evidence>
<proteinExistence type="predicted"/>
<dbReference type="CDD" id="cd00093">
    <property type="entry name" value="HTH_XRE"/>
    <property type="match status" value="1"/>
</dbReference>
<sequence>MERSYEINKRLREHIEANDKKPSAVADKAKIRRDTFSRIMNGKRPIYADELLPISEAAGIELDFLCRGVTETQHDQQAG</sequence>
<dbReference type="EMBL" id="VSSQ01041493">
    <property type="protein sequence ID" value="MPM94937.1"/>
    <property type="molecule type" value="Genomic_DNA"/>
</dbReference>